<accession>A0ABY5P1G7</accession>
<dbReference type="CDD" id="cd00985">
    <property type="entry name" value="Maf_Ham1"/>
    <property type="match status" value="1"/>
</dbReference>
<sequence>MQLIIASNNKNKIRELQQAFPSETIESYTAYSEPIDVVENGKTYVENALIKAKEIATIIQKPVMGDDGGLELCAFPDKLGIQTSRFFEKGLTDRQMNEQLLNLLEHESDRRFKLHASLVLYNLEYKPVIVEKTLSGIVSDTIYEGGGYGFDSILIPTGYTQTLSLLSDKKRNELSPRNQAFNELIWRREHV</sequence>
<dbReference type="SUPFAM" id="SSF52972">
    <property type="entry name" value="ITPase-like"/>
    <property type="match status" value="1"/>
</dbReference>
<dbReference type="EMBL" id="CP102451">
    <property type="protein sequence ID" value="UUV99654.1"/>
    <property type="molecule type" value="Genomic_DNA"/>
</dbReference>
<dbReference type="PANTHER" id="PTHR11067:SF9">
    <property type="entry name" value="INOSINE TRIPHOSPHATE PYROPHOSPHATASE"/>
    <property type="match status" value="1"/>
</dbReference>
<dbReference type="Pfam" id="PF01725">
    <property type="entry name" value="Ham1p_like"/>
    <property type="match status" value="1"/>
</dbReference>
<organism evidence="3 4">
    <name type="scientific">Vagococcus luciliae</name>
    <dbReference type="NCBI Taxonomy" id="2920380"/>
    <lineage>
        <taxon>Bacteria</taxon>
        <taxon>Bacillati</taxon>
        <taxon>Bacillota</taxon>
        <taxon>Bacilli</taxon>
        <taxon>Lactobacillales</taxon>
        <taxon>Enterococcaceae</taxon>
        <taxon>Vagococcus</taxon>
    </lineage>
</organism>
<evidence type="ECO:0000256" key="1">
    <source>
        <dbReference type="ARBA" id="ARBA00008023"/>
    </source>
</evidence>
<protein>
    <submittedName>
        <fullName evidence="3">DITP/XTP pyrophosphatase</fullName>
        <ecNumber evidence="3">3.6.1.66</ecNumber>
    </submittedName>
</protein>
<name>A0ABY5P1G7_9ENTE</name>
<dbReference type="InterPro" id="IPR002637">
    <property type="entry name" value="RdgB/HAM1"/>
</dbReference>
<reference evidence="3" key="1">
    <citation type="submission" date="2022-08" db="EMBL/GenBank/DDBJ databases">
        <title>Genome sequence of Vagococcus luciliae DSM 112651.</title>
        <authorList>
            <person name="Juan G."/>
            <person name="Anja P."/>
            <person name="Rolf D."/>
            <person name="Kampfer P."/>
            <person name="Vilcinskas A."/>
        </authorList>
    </citation>
    <scope>NUCLEOTIDE SEQUENCE</scope>
    <source>
        <strain evidence="3">G314FT</strain>
    </source>
</reference>
<dbReference type="RefSeq" id="WP_257700848.1">
    <property type="nucleotide sequence ID" value="NZ_CP102451.1"/>
</dbReference>
<keyword evidence="2 3" id="KW-0378">Hydrolase</keyword>
<dbReference type="PANTHER" id="PTHR11067">
    <property type="entry name" value="INOSINE TRIPHOSPHATE PYROPHOSPHATASE/HAM1 PROTEIN"/>
    <property type="match status" value="1"/>
</dbReference>
<gene>
    <name evidence="3" type="ORF">G314FT_18170</name>
</gene>
<evidence type="ECO:0000313" key="4">
    <source>
        <dbReference type="Proteomes" id="UP001058273"/>
    </source>
</evidence>
<evidence type="ECO:0000313" key="3">
    <source>
        <dbReference type="EMBL" id="UUV99654.1"/>
    </source>
</evidence>
<comment type="similarity">
    <text evidence="1">Belongs to the HAM1 NTPase family.</text>
</comment>
<keyword evidence="4" id="KW-1185">Reference proteome</keyword>
<dbReference type="InterPro" id="IPR029001">
    <property type="entry name" value="ITPase-like_fam"/>
</dbReference>
<evidence type="ECO:0000256" key="2">
    <source>
        <dbReference type="ARBA" id="ARBA00022801"/>
    </source>
</evidence>
<proteinExistence type="inferred from homology"/>
<reference evidence="3" key="2">
    <citation type="submission" date="2022-08" db="EMBL/GenBank/DDBJ databases">
        <authorList>
            <person name="Poehlein A."/>
            <person name="Guzman J."/>
            <person name="Daniel R."/>
            <person name="Vilcinskas A."/>
        </authorList>
    </citation>
    <scope>NUCLEOTIDE SEQUENCE</scope>
    <source>
        <strain evidence="3">G314FT</strain>
    </source>
</reference>
<dbReference type="Gene3D" id="3.90.950.10">
    <property type="match status" value="1"/>
</dbReference>
<dbReference type="GO" id="GO:0036220">
    <property type="term" value="F:ITP diphosphatase activity"/>
    <property type="evidence" value="ECO:0007669"/>
    <property type="project" value="UniProtKB-EC"/>
</dbReference>
<dbReference type="EC" id="3.6.1.66" evidence="3"/>
<dbReference type="Proteomes" id="UP001058273">
    <property type="component" value="Chromosome"/>
</dbReference>